<keyword evidence="2 5" id="KW-0812">Transmembrane</keyword>
<evidence type="ECO:0000313" key="6">
    <source>
        <dbReference type="EMBL" id="PSL43954.1"/>
    </source>
</evidence>
<evidence type="ECO:0000256" key="4">
    <source>
        <dbReference type="ARBA" id="ARBA00023136"/>
    </source>
</evidence>
<evidence type="ECO:0000256" key="3">
    <source>
        <dbReference type="ARBA" id="ARBA00022989"/>
    </source>
</evidence>
<evidence type="ECO:0000256" key="1">
    <source>
        <dbReference type="ARBA" id="ARBA00022475"/>
    </source>
</evidence>
<protein>
    <submittedName>
        <fullName evidence="6">Uncharacterized protein DUF1516</fullName>
    </submittedName>
</protein>
<name>A0A2P8HCJ5_9BACI</name>
<gene>
    <name evidence="6" type="ORF">B0H94_1099</name>
</gene>
<dbReference type="AlphaFoldDB" id="A0A2P8HCJ5"/>
<dbReference type="Pfam" id="PF07457">
    <property type="entry name" value="DUF1516"/>
    <property type="match status" value="1"/>
</dbReference>
<reference evidence="6 7" key="1">
    <citation type="submission" date="2018-03" db="EMBL/GenBank/DDBJ databases">
        <title>Genomic Encyclopedia of Type Strains, Phase III (KMG-III): the genomes of soil and plant-associated and newly described type strains.</title>
        <authorList>
            <person name="Whitman W."/>
        </authorList>
    </citation>
    <scope>NUCLEOTIDE SEQUENCE [LARGE SCALE GENOMIC DNA]</scope>
    <source>
        <strain evidence="6 7">CGMCC 1.07653</strain>
    </source>
</reference>
<feature type="transmembrane region" description="Helical" evidence="5">
    <location>
        <begin position="46"/>
        <end position="78"/>
    </location>
</feature>
<dbReference type="RefSeq" id="WP_181315343.1">
    <property type="nucleotide sequence ID" value="NZ_PYAV01000009.1"/>
</dbReference>
<accession>A0A2P8HCJ5</accession>
<feature type="transmembrane region" description="Helical" evidence="5">
    <location>
        <begin position="99"/>
        <end position="119"/>
    </location>
</feature>
<sequence length="120" mass="13857">MYTVMDMIHRAGWLILVILFLVAYINLAKGNQKPYFILHQIARLFYIVMIVTGVYMLFGLGFPVAYIIKAVLALWLIYIMEAMLGRTKRGVMTDSMKKYYWLQFVIALIVVVLIGFGVIL</sequence>
<proteinExistence type="predicted"/>
<keyword evidence="4 5" id="KW-0472">Membrane</keyword>
<evidence type="ECO:0000256" key="5">
    <source>
        <dbReference type="SAM" id="Phobius"/>
    </source>
</evidence>
<keyword evidence="7" id="KW-1185">Reference proteome</keyword>
<evidence type="ECO:0000313" key="7">
    <source>
        <dbReference type="Proteomes" id="UP000242310"/>
    </source>
</evidence>
<evidence type="ECO:0000256" key="2">
    <source>
        <dbReference type="ARBA" id="ARBA00022692"/>
    </source>
</evidence>
<dbReference type="Proteomes" id="UP000242310">
    <property type="component" value="Unassembled WGS sequence"/>
</dbReference>
<keyword evidence="3 5" id="KW-1133">Transmembrane helix</keyword>
<keyword evidence="1" id="KW-1003">Cell membrane</keyword>
<dbReference type="InterPro" id="IPR010899">
    <property type="entry name" value="UPF0344"/>
</dbReference>
<comment type="caution">
    <text evidence="6">The sequence shown here is derived from an EMBL/GenBank/DDBJ whole genome shotgun (WGS) entry which is preliminary data.</text>
</comment>
<organism evidence="6 7">
    <name type="scientific">Salsuginibacillus halophilus</name>
    <dbReference type="NCBI Taxonomy" id="517424"/>
    <lineage>
        <taxon>Bacteria</taxon>
        <taxon>Bacillati</taxon>
        <taxon>Bacillota</taxon>
        <taxon>Bacilli</taxon>
        <taxon>Bacillales</taxon>
        <taxon>Bacillaceae</taxon>
        <taxon>Salsuginibacillus</taxon>
    </lineage>
</organism>
<dbReference type="EMBL" id="PYAV01000009">
    <property type="protein sequence ID" value="PSL43954.1"/>
    <property type="molecule type" value="Genomic_DNA"/>
</dbReference>